<organism evidence="1 2">
    <name type="scientific">Candidatus Kaiserbacteria bacterium CG_4_9_14_0_2_um_filter_41_32</name>
    <dbReference type="NCBI Taxonomy" id="1974601"/>
    <lineage>
        <taxon>Bacteria</taxon>
        <taxon>Candidatus Kaiseribacteriota</taxon>
    </lineage>
</organism>
<gene>
    <name evidence="1" type="ORF">CO026_02775</name>
</gene>
<proteinExistence type="predicted"/>
<evidence type="ECO:0008006" key="3">
    <source>
        <dbReference type="Google" id="ProtNLM"/>
    </source>
</evidence>
<dbReference type="Gene3D" id="3.10.450.50">
    <property type="match status" value="1"/>
</dbReference>
<dbReference type="InterPro" id="IPR032710">
    <property type="entry name" value="NTF2-like_dom_sf"/>
</dbReference>
<evidence type="ECO:0000313" key="1">
    <source>
        <dbReference type="EMBL" id="PJC55973.1"/>
    </source>
</evidence>
<dbReference type="Proteomes" id="UP000230391">
    <property type="component" value="Unassembled WGS sequence"/>
</dbReference>
<accession>A0A2M8FEA9</accession>
<reference evidence="2" key="1">
    <citation type="submission" date="2017-09" db="EMBL/GenBank/DDBJ databases">
        <title>Depth-based differentiation of microbial function through sediment-hosted aquifers and enrichment of novel symbionts in the deep terrestrial subsurface.</title>
        <authorList>
            <person name="Probst A.J."/>
            <person name="Ladd B."/>
            <person name="Jarett J.K."/>
            <person name="Geller-Mcgrath D.E."/>
            <person name="Sieber C.M.K."/>
            <person name="Emerson J.B."/>
            <person name="Anantharaman K."/>
            <person name="Thomas B.C."/>
            <person name="Malmstrom R."/>
            <person name="Stieglmeier M."/>
            <person name="Klingl A."/>
            <person name="Woyke T."/>
            <person name="Ryan C.M."/>
            <person name="Banfield J.F."/>
        </authorList>
    </citation>
    <scope>NUCLEOTIDE SEQUENCE [LARGE SCALE GENOMIC DNA]</scope>
</reference>
<comment type="caution">
    <text evidence="1">The sequence shown here is derived from an EMBL/GenBank/DDBJ whole genome shotgun (WGS) entry which is preliminary data.</text>
</comment>
<protein>
    <recommendedName>
        <fullName evidence="3">SnoaL-like domain-containing protein</fullName>
    </recommendedName>
</protein>
<name>A0A2M8FEA9_9BACT</name>
<sequence>MDKLPVTKWFEELKRIWLEKDIPALKEIVADEFDYYEDPYLPAIKTWDELESAWQEIMDQDIKKLDIQILIDGAIEGSGMYHFIYIDPAGVQHESRGSYYLKLNSEGKAIEFRQWWTTKE</sequence>
<dbReference type="AlphaFoldDB" id="A0A2M8FEA9"/>
<dbReference type="SUPFAM" id="SSF54427">
    <property type="entry name" value="NTF2-like"/>
    <property type="match status" value="1"/>
</dbReference>
<dbReference type="EMBL" id="PFRD01000099">
    <property type="protein sequence ID" value="PJC55973.1"/>
    <property type="molecule type" value="Genomic_DNA"/>
</dbReference>
<evidence type="ECO:0000313" key="2">
    <source>
        <dbReference type="Proteomes" id="UP000230391"/>
    </source>
</evidence>